<name>A0ABX5R2K2_9GAMM</name>
<evidence type="ECO:0000256" key="5">
    <source>
        <dbReference type="ARBA" id="ARBA00022519"/>
    </source>
</evidence>
<reference evidence="13" key="1">
    <citation type="submission" date="2018-09" db="EMBL/GenBank/DDBJ databases">
        <title>Yersinia hibernicus sp. nov.</title>
        <authorList>
            <person name="Nguyen S.V."/>
            <person name="Mundanda D.M."/>
            <person name="Anes J."/>
            <person name="Fanning S."/>
        </authorList>
    </citation>
    <scope>NUCLEOTIDE SEQUENCE [LARGE SCALE GENOMIC DNA]</scope>
    <source>
        <strain evidence="13">CFS1934</strain>
    </source>
</reference>
<feature type="transmembrane region" description="Helical" evidence="9">
    <location>
        <begin position="23"/>
        <end position="44"/>
    </location>
</feature>
<keyword evidence="13" id="KW-1185">Reference proteome</keyword>
<dbReference type="Proteomes" id="UP000288804">
    <property type="component" value="Chromosome"/>
</dbReference>
<evidence type="ECO:0000256" key="6">
    <source>
        <dbReference type="ARBA" id="ARBA00022692"/>
    </source>
</evidence>
<accession>A0ABX5R2K2</accession>
<evidence type="ECO:0000259" key="11">
    <source>
        <dbReference type="Pfam" id="PF25963"/>
    </source>
</evidence>
<keyword evidence="4" id="KW-1003">Cell membrane</keyword>
<evidence type="ECO:0000313" key="13">
    <source>
        <dbReference type="Proteomes" id="UP000288804"/>
    </source>
</evidence>
<keyword evidence="6 9" id="KW-0812">Transmembrane</keyword>
<dbReference type="RefSeq" id="WP_129197498.1">
    <property type="nucleotide sequence ID" value="NZ_CABHXI010000012.1"/>
</dbReference>
<dbReference type="NCBIfam" id="NF011715">
    <property type="entry name" value="PRK15136.1"/>
    <property type="match status" value="1"/>
</dbReference>
<evidence type="ECO:0000256" key="4">
    <source>
        <dbReference type="ARBA" id="ARBA00022475"/>
    </source>
</evidence>
<evidence type="ECO:0000256" key="2">
    <source>
        <dbReference type="ARBA" id="ARBA00009477"/>
    </source>
</evidence>
<proteinExistence type="inferred from homology"/>
<evidence type="ECO:0000256" key="1">
    <source>
        <dbReference type="ARBA" id="ARBA00004377"/>
    </source>
</evidence>
<dbReference type="InterPro" id="IPR005694">
    <property type="entry name" value="MFP_proteobact"/>
</dbReference>
<keyword evidence="8 9" id="KW-0472">Membrane</keyword>
<dbReference type="InterPro" id="IPR058633">
    <property type="entry name" value="EmrA/FarA_HH"/>
</dbReference>
<dbReference type="PANTHER" id="PTHR30386">
    <property type="entry name" value="MEMBRANE FUSION SUBUNIT OF EMRAB-TOLC MULTIDRUG EFFLUX PUMP"/>
    <property type="match status" value="1"/>
</dbReference>
<dbReference type="SUPFAM" id="SSF111369">
    <property type="entry name" value="HlyD-like secretion proteins"/>
    <property type="match status" value="2"/>
</dbReference>
<evidence type="ECO:0000256" key="9">
    <source>
        <dbReference type="SAM" id="Phobius"/>
    </source>
</evidence>
<dbReference type="Gene3D" id="2.40.50.100">
    <property type="match status" value="1"/>
</dbReference>
<keyword evidence="7 9" id="KW-1133">Transmembrane helix</keyword>
<dbReference type="Gene3D" id="2.40.30.170">
    <property type="match status" value="1"/>
</dbReference>
<dbReference type="Pfam" id="PF25885">
    <property type="entry name" value="HH_EMRA"/>
    <property type="match status" value="1"/>
</dbReference>
<organism evidence="12 13">
    <name type="scientific">Yersinia hibernica</name>
    <dbReference type="NCBI Taxonomy" id="2339259"/>
    <lineage>
        <taxon>Bacteria</taxon>
        <taxon>Pseudomonadati</taxon>
        <taxon>Pseudomonadota</taxon>
        <taxon>Gammaproteobacteria</taxon>
        <taxon>Enterobacterales</taxon>
        <taxon>Yersiniaceae</taxon>
        <taxon>Yersinia</taxon>
    </lineage>
</organism>
<evidence type="ECO:0000259" key="10">
    <source>
        <dbReference type="Pfam" id="PF25885"/>
    </source>
</evidence>
<dbReference type="EMBL" id="CP032487">
    <property type="protein sequence ID" value="QAX79664.1"/>
    <property type="molecule type" value="Genomic_DNA"/>
</dbReference>
<dbReference type="InterPro" id="IPR058634">
    <property type="entry name" value="AaeA-lik-b-barrel"/>
</dbReference>
<evidence type="ECO:0000256" key="7">
    <source>
        <dbReference type="ARBA" id="ARBA00022989"/>
    </source>
</evidence>
<dbReference type="NCBIfam" id="TIGR00998">
    <property type="entry name" value="8a0101"/>
    <property type="match status" value="1"/>
</dbReference>
<gene>
    <name evidence="12" type="primary">emrA</name>
    <name evidence="12" type="ORF">D5F51_14485</name>
</gene>
<feature type="domain" description="p-hydroxybenzoic acid efflux pump subunit AaeA-like beta-barrel" evidence="11">
    <location>
        <begin position="253"/>
        <end position="345"/>
    </location>
</feature>
<comment type="subcellular location">
    <subcellularLocation>
        <location evidence="1">Cell inner membrane</location>
        <topology evidence="1">Single-pass membrane protein</topology>
    </subcellularLocation>
</comment>
<dbReference type="InterPro" id="IPR050739">
    <property type="entry name" value="MFP"/>
</dbReference>
<evidence type="ECO:0000256" key="8">
    <source>
        <dbReference type="ARBA" id="ARBA00023136"/>
    </source>
</evidence>
<protein>
    <submittedName>
        <fullName evidence="12">Multidrug efflux MFS transporter periplasmic adaptor subunit EmrA</fullName>
    </submittedName>
</protein>
<evidence type="ECO:0000313" key="12">
    <source>
        <dbReference type="EMBL" id="QAX79664.1"/>
    </source>
</evidence>
<dbReference type="Pfam" id="PF25963">
    <property type="entry name" value="Beta-barrel_AAEA"/>
    <property type="match status" value="1"/>
</dbReference>
<evidence type="ECO:0000256" key="3">
    <source>
        <dbReference type="ARBA" id="ARBA00022448"/>
    </source>
</evidence>
<dbReference type="PANTHER" id="PTHR30386:SF19">
    <property type="entry name" value="MULTIDRUG EXPORT PROTEIN EMRA-RELATED"/>
    <property type="match status" value="1"/>
</dbReference>
<sequence length="390" mass="42528">MSASAEAQVPQQPQNKKKQRKRVLLLLTVIFIIIGVAYLIYWFLVLRHHQETDNAYVSGNQVQIMSQVPGSVVSVNFENTDFVKSGDVLLALDPTDAEQAYEQAKTALANTVRQTHQLMVNSTQYQANIALKKIELSKAQNDLKRRVVLGSVDAIGREELQHARDAAEAAAASLDVAIAQYNANQALVLNTPLEKQPAVEQAAAKLRDAWLALQRTKVVSPITGYVSRRSVQVGAEIANGAPLMAVIPANEMWIDANFKETQLANMRIGQPVTIVTDFYGDDIVFQGKVVGLDMGTGSAFSLLPAQNATGNWIKVVQRLPVRIELDAKQLAEHPLRIGLSSTVRVDTANTDGPVLAQNVRKEPAFVTNALSLDLAPVNQMIRDITHANAG</sequence>
<keyword evidence="3" id="KW-0813">Transport</keyword>
<comment type="similarity">
    <text evidence="2">Belongs to the membrane fusion protein (MFP) (TC 8.A.1) family.</text>
</comment>
<keyword evidence="5" id="KW-0997">Cell inner membrane</keyword>
<feature type="domain" description="Multidrug export protein EmrA/FarA alpha-helical hairpin" evidence="10">
    <location>
        <begin position="95"/>
        <end position="216"/>
    </location>
</feature>